<sequence>MVIKPSLPLSFTGPKSEGPDCNSKAQSEQQAPEMASVKQEDCSQTLGLNVNIKDEVKEEEIETFVYHGPAGELKEKTEEKKVLLLKDKGKRKPKGMEKETEKKRHRFTPGDEDLIISGVLGHWEDLFGAQAHIRPRGSKTATWNTIAGTLTPTSAVARCGDDVRKKYNLIRSQIKQKVSSIRTLSTQTGGGPNTVPALTDLEQQLLSRMAETEAGVGPADLGFGLSQGEISSSGPLPAAQGTVESALPSVTMEELPSTSPSTPWPAPTVPPQPITSRPAPSHSGSTPQPITSRPAPAHSIQAQSMNQIYFIKPFLHQQLSQSALQIPSLKPQIASNADALSGCKPQPITSCPAPSHSIHSGSTPQPITSCPAPSHSGSTPQPITSCPAPSHSIHSGSTPQPITTCPAPSHSGSTPQPITSCPAPSHSIHSGSTSQPITSGWTPQGPQANLFQQILDTQTQQIHVTQTAQHIHQALYDLLQKAHETQKAHLDVEKNRLQLDRERLRVETERLQVERERLQLEKDRLGEGEAREVLRQLSVSGSVALEHQTPVSSRTASASPTLPLGTPSASMSSPLTLISPTAPHFDFLFSPFPLPVITTHSTQPSQTAPTPLP</sequence>
<feature type="compositionally biased region" description="Polar residues" evidence="2">
    <location>
        <begin position="392"/>
        <end position="403"/>
    </location>
</feature>
<dbReference type="Proteomes" id="UP001652741">
    <property type="component" value="Chromosome ssa09"/>
</dbReference>
<feature type="compositionally biased region" description="Polar residues" evidence="2">
    <location>
        <begin position="282"/>
        <end position="291"/>
    </location>
</feature>
<reference evidence="5" key="1">
    <citation type="submission" date="2025-08" db="UniProtKB">
        <authorList>
            <consortium name="RefSeq"/>
        </authorList>
    </citation>
    <scope>IDENTIFICATION</scope>
</reference>
<feature type="compositionally biased region" description="Polar residues" evidence="2">
    <location>
        <begin position="357"/>
        <end position="368"/>
    </location>
</feature>
<name>A0A1S3SRQ8_SALSA</name>
<dbReference type="AlphaFoldDB" id="A0A1S3SRQ8"/>
<evidence type="ECO:0000256" key="2">
    <source>
        <dbReference type="SAM" id="MobiDB-lite"/>
    </source>
</evidence>
<feature type="region of interest" description="Disordered" evidence="2">
    <location>
        <begin position="249"/>
        <end position="299"/>
    </location>
</feature>
<dbReference type="InterPro" id="IPR028002">
    <property type="entry name" value="Myb_DNA-bind_5"/>
</dbReference>
<evidence type="ECO:0000313" key="5">
    <source>
        <dbReference type="RefSeq" id="XP_014067033.2"/>
    </source>
</evidence>
<accession>A0A1S3SRQ8</accession>
<protein>
    <submittedName>
        <fullName evidence="5">Myb-related transcription factor, partner of profilin isoform X1</fullName>
    </submittedName>
</protein>
<dbReference type="PANTHER" id="PTHR23098">
    <property type="entry name" value="AGAP001331-PA-RELATED"/>
    <property type="match status" value="1"/>
</dbReference>
<feature type="compositionally biased region" description="Polar residues" evidence="2">
    <location>
        <begin position="549"/>
        <end position="560"/>
    </location>
</feature>
<organism evidence="4 5">
    <name type="scientific">Salmo salar</name>
    <name type="common">Atlantic salmon</name>
    <dbReference type="NCBI Taxonomy" id="8030"/>
    <lineage>
        <taxon>Eukaryota</taxon>
        <taxon>Metazoa</taxon>
        <taxon>Chordata</taxon>
        <taxon>Craniata</taxon>
        <taxon>Vertebrata</taxon>
        <taxon>Euteleostomi</taxon>
        <taxon>Actinopterygii</taxon>
        <taxon>Neopterygii</taxon>
        <taxon>Teleostei</taxon>
        <taxon>Protacanthopterygii</taxon>
        <taxon>Salmoniformes</taxon>
        <taxon>Salmonidae</taxon>
        <taxon>Salmoninae</taxon>
        <taxon>Salmo</taxon>
    </lineage>
</organism>
<dbReference type="GeneID" id="106611387"/>
<feature type="region of interest" description="Disordered" evidence="2">
    <location>
        <begin position="1"/>
        <end position="40"/>
    </location>
</feature>
<dbReference type="Pfam" id="PF13873">
    <property type="entry name" value="Myb_DNA-bind_5"/>
    <property type="match status" value="1"/>
</dbReference>
<feature type="compositionally biased region" description="Pro residues" evidence="2">
    <location>
        <begin position="262"/>
        <end position="273"/>
    </location>
</feature>
<evidence type="ECO:0000256" key="1">
    <source>
        <dbReference type="SAM" id="Coils"/>
    </source>
</evidence>
<dbReference type="PANTHER" id="PTHR23098:SF16">
    <property type="entry name" value="REGULATORY PROTEIN ZESTE"/>
    <property type="match status" value="1"/>
</dbReference>
<dbReference type="KEGG" id="sasa:106611387"/>
<evidence type="ECO:0000313" key="4">
    <source>
        <dbReference type="Proteomes" id="UP001652741"/>
    </source>
</evidence>
<feature type="coiled-coil region" evidence="1">
    <location>
        <begin position="487"/>
        <end position="523"/>
    </location>
</feature>
<feature type="domain" description="Myb/SANT-like DNA-binding" evidence="3">
    <location>
        <begin position="105"/>
        <end position="179"/>
    </location>
</feature>
<proteinExistence type="predicted"/>
<feature type="compositionally biased region" description="Polar residues" evidence="2">
    <location>
        <begin position="410"/>
        <end position="419"/>
    </location>
</feature>
<keyword evidence="4" id="KW-1185">Reference proteome</keyword>
<dbReference type="GO" id="GO:0005634">
    <property type="term" value="C:nucleus"/>
    <property type="evidence" value="ECO:0007669"/>
    <property type="project" value="TreeGrafter"/>
</dbReference>
<keyword evidence="1" id="KW-0175">Coiled coil</keyword>
<evidence type="ECO:0000259" key="3">
    <source>
        <dbReference type="Pfam" id="PF13873"/>
    </source>
</evidence>
<feature type="compositionally biased region" description="Polar residues" evidence="2">
    <location>
        <begin position="375"/>
        <end position="384"/>
    </location>
</feature>
<feature type="region of interest" description="Disordered" evidence="2">
    <location>
        <begin position="546"/>
        <end position="571"/>
    </location>
</feature>
<feature type="compositionally biased region" description="Polar residues" evidence="2">
    <location>
        <begin position="427"/>
        <end position="445"/>
    </location>
</feature>
<feature type="region of interest" description="Disordered" evidence="2">
    <location>
        <begin position="351"/>
        <end position="445"/>
    </location>
</feature>
<dbReference type="RefSeq" id="XP_014067033.2">
    <property type="nucleotide sequence ID" value="XM_014211558.2"/>
</dbReference>
<gene>
    <name evidence="5" type="primary">LOC106611387</name>
</gene>